<feature type="signal peptide" evidence="1">
    <location>
        <begin position="1"/>
        <end position="20"/>
    </location>
</feature>
<sequence length="69" mass="7275">MQFSKALIVIAAAVMPSVMAACSPGAPFQGSCLSCTSECYDTYNAPDRKTNLQRAGCMSQCLALCDDCD</sequence>
<proteinExistence type="predicted"/>
<name>A0A8H3WH59_9PEZI</name>
<keyword evidence="3" id="KW-1185">Reference proteome</keyword>
<organism evidence="2 3">
    <name type="scientific">Colletotrichum asianum</name>
    <dbReference type="NCBI Taxonomy" id="702518"/>
    <lineage>
        <taxon>Eukaryota</taxon>
        <taxon>Fungi</taxon>
        <taxon>Dikarya</taxon>
        <taxon>Ascomycota</taxon>
        <taxon>Pezizomycotina</taxon>
        <taxon>Sordariomycetes</taxon>
        <taxon>Hypocreomycetidae</taxon>
        <taxon>Glomerellales</taxon>
        <taxon>Glomerellaceae</taxon>
        <taxon>Colletotrichum</taxon>
        <taxon>Colletotrichum gloeosporioides species complex</taxon>
    </lineage>
</organism>
<evidence type="ECO:0000313" key="2">
    <source>
        <dbReference type="EMBL" id="KAF0326999.1"/>
    </source>
</evidence>
<feature type="chain" id="PRO_5034558064" evidence="1">
    <location>
        <begin position="21"/>
        <end position="69"/>
    </location>
</feature>
<reference evidence="2 3" key="1">
    <citation type="submission" date="2019-12" db="EMBL/GenBank/DDBJ databases">
        <title>A genome sequence resource for the geographically widespread anthracnose pathogen Colletotrichum asianum.</title>
        <authorList>
            <person name="Meng Y."/>
        </authorList>
    </citation>
    <scope>NUCLEOTIDE SEQUENCE [LARGE SCALE GENOMIC DNA]</scope>
    <source>
        <strain evidence="2 3">ICMP 18580</strain>
    </source>
</reference>
<comment type="caution">
    <text evidence="2">The sequence shown here is derived from an EMBL/GenBank/DDBJ whole genome shotgun (WGS) entry which is preliminary data.</text>
</comment>
<dbReference type="OrthoDB" id="4986272at2759"/>
<accession>A0A8H3WH59</accession>
<dbReference type="AlphaFoldDB" id="A0A8H3WH59"/>
<evidence type="ECO:0000313" key="3">
    <source>
        <dbReference type="Proteomes" id="UP000434172"/>
    </source>
</evidence>
<protein>
    <submittedName>
        <fullName evidence="2">Uncharacterized protein</fullName>
    </submittedName>
</protein>
<dbReference type="EMBL" id="WOWK01000026">
    <property type="protein sequence ID" value="KAF0326999.1"/>
    <property type="molecule type" value="Genomic_DNA"/>
</dbReference>
<dbReference type="PROSITE" id="PS51257">
    <property type="entry name" value="PROKAR_LIPOPROTEIN"/>
    <property type="match status" value="1"/>
</dbReference>
<dbReference type="Proteomes" id="UP000434172">
    <property type="component" value="Unassembled WGS sequence"/>
</dbReference>
<gene>
    <name evidence="2" type="ORF">GQ607_005763</name>
</gene>
<evidence type="ECO:0000256" key="1">
    <source>
        <dbReference type="SAM" id="SignalP"/>
    </source>
</evidence>
<keyword evidence="1" id="KW-0732">Signal</keyword>